<dbReference type="GO" id="GO:0005198">
    <property type="term" value="F:structural molecule activity"/>
    <property type="evidence" value="ECO:0007669"/>
    <property type="project" value="InterPro"/>
</dbReference>
<dbReference type="Pfam" id="PF00460">
    <property type="entry name" value="Flg_bb_rod"/>
    <property type="match status" value="1"/>
</dbReference>
<evidence type="ECO:0000313" key="4">
    <source>
        <dbReference type="EMBL" id="QCI80114.1"/>
    </source>
</evidence>
<evidence type="ECO:0000313" key="5">
    <source>
        <dbReference type="Proteomes" id="UP000298714"/>
    </source>
</evidence>
<protein>
    <recommendedName>
        <fullName evidence="3">Flagellar basal body rod protein N-terminal domain-containing protein</fullName>
    </recommendedName>
</protein>
<comment type="subcellular location">
    <subcellularLocation>
        <location evidence="1">Bacterial flagellum basal body</location>
    </subcellularLocation>
</comment>
<dbReference type="PROSITE" id="PS00588">
    <property type="entry name" value="FLAGELLA_BB_ROD"/>
    <property type="match status" value="1"/>
</dbReference>
<reference evidence="5" key="1">
    <citation type="submission" date="2019-04" db="EMBL/GenBank/DDBJ databases">
        <title>Complete genome sequence of Sphingomonas sp. W1-2-3.</title>
        <authorList>
            <person name="Im W.T."/>
        </authorList>
    </citation>
    <scope>NUCLEOTIDE SEQUENCE [LARGE SCALE GENOMIC DNA]</scope>
    <source>
        <strain evidence="5">W1-2-3</strain>
    </source>
</reference>
<dbReference type="InterPro" id="IPR001444">
    <property type="entry name" value="Flag_bb_rod_N"/>
</dbReference>
<dbReference type="PANTHER" id="PTHR30033">
    <property type="entry name" value="FLAGELLAR HOOK-ASSOCIATED PROTEIN 1"/>
    <property type="match status" value="1"/>
</dbReference>
<dbReference type="GO" id="GO:0044780">
    <property type="term" value="P:bacterial-type flagellum assembly"/>
    <property type="evidence" value="ECO:0007669"/>
    <property type="project" value="InterPro"/>
</dbReference>
<dbReference type="RefSeq" id="WP_222872971.1">
    <property type="nucleotide sequence ID" value="NZ_CP039704.1"/>
</dbReference>
<dbReference type="GO" id="GO:0009424">
    <property type="term" value="C:bacterial-type flagellum hook"/>
    <property type="evidence" value="ECO:0007669"/>
    <property type="project" value="InterPro"/>
</dbReference>
<dbReference type="KEGG" id="hgn:E6W36_13160"/>
<organism evidence="4 5">
    <name type="scientific">Hankyongella ginsenosidimutans</name>
    <dbReference type="NCBI Taxonomy" id="1763828"/>
    <lineage>
        <taxon>Bacteria</taxon>
        <taxon>Pseudomonadati</taxon>
        <taxon>Pseudomonadota</taxon>
        <taxon>Alphaproteobacteria</taxon>
        <taxon>Sphingomonadales</taxon>
        <taxon>Sphingomonadaceae</taxon>
        <taxon>Hankyongella</taxon>
    </lineage>
</organism>
<name>A0A4D7C326_9SPHN</name>
<proteinExistence type="inferred from homology"/>
<dbReference type="EMBL" id="CP039704">
    <property type="protein sequence ID" value="QCI80114.1"/>
    <property type="molecule type" value="Genomic_DNA"/>
</dbReference>
<dbReference type="InterPro" id="IPR002371">
    <property type="entry name" value="FlgK"/>
</dbReference>
<gene>
    <name evidence="4" type="ORF">E6W36_13160</name>
</gene>
<keyword evidence="5" id="KW-1185">Reference proteome</keyword>
<dbReference type="AlphaFoldDB" id="A0A4D7C326"/>
<dbReference type="PANTHER" id="PTHR30033:SF1">
    <property type="entry name" value="FLAGELLAR HOOK-ASSOCIATED PROTEIN 1"/>
    <property type="match status" value="1"/>
</dbReference>
<evidence type="ECO:0000259" key="3">
    <source>
        <dbReference type="Pfam" id="PF00460"/>
    </source>
</evidence>
<evidence type="ECO:0000256" key="1">
    <source>
        <dbReference type="ARBA" id="ARBA00004117"/>
    </source>
</evidence>
<sequence>MSINSIINTAYTGLSASQAAIRTISNNVANVNTPGYARQTVDLEGLVAGGGGFGVRVSNVQRVADSS</sequence>
<comment type="similarity">
    <text evidence="2">Belongs to the flagella basal body rod proteins family.</text>
</comment>
<dbReference type="GO" id="GO:0009425">
    <property type="term" value="C:bacterial-type flagellum basal body"/>
    <property type="evidence" value="ECO:0007669"/>
    <property type="project" value="UniProtKB-SubCell"/>
</dbReference>
<feature type="domain" description="Flagellar basal body rod protein N-terminal" evidence="3">
    <location>
        <begin position="7"/>
        <end position="36"/>
    </location>
</feature>
<dbReference type="InterPro" id="IPR019776">
    <property type="entry name" value="Flagellar_basal_body_rod_CS"/>
</dbReference>
<evidence type="ECO:0000256" key="2">
    <source>
        <dbReference type="ARBA" id="ARBA00009677"/>
    </source>
</evidence>
<dbReference type="Proteomes" id="UP000298714">
    <property type="component" value="Chromosome"/>
</dbReference>
<accession>A0A4D7C326</accession>